<dbReference type="EMBL" id="MT104467">
    <property type="protein sequence ID" value="QJD54757.1"/>
    <property type="molecule type" value="Genomic_DNA"/>
</dbReference>
<gene>
    <name evidence="1" type="ORF">PssvBMR4_gp59</name>
</gene>
<sequence length="40" mass="4459">MSWLGGSRIADCEQPVSRCGLQLRWGYGWLACGLRRSVSC</sequence>
<keyword evidence="2" id="KW-1185">Reference proteome</keyword>
<organism evidence="1 2">
    <name type="scientific">Pseudomonas phage MR4</name>
    <dbReference type="NCBI Taxonomy" id="2711171"/>
    <lineage>
        <taxon>Viruses</taxon>
        <taxon>Duplodnaviria</taxon>
        <taxon>Heunggongvirae</taxon>
        <taxon>Uroviricota</taxon>
        <taxon>Caudoviricetes</taxon>
        <taxon>Autographivirales</taxon>
        <taxon>Gajwadongvirus</taxon>
        <taxon>Gajwadongvirus MR4</taxon>
    </lineage>
</organism>
<name>A0A6M3TCL7_9CAUD</name>
<reference evidence="1 2" key="1">
    <citation type="journal article" date="2020" name="Microb. Biotechnol.">
        <title>Phage biocontrol to combat Pseudomonas syringae pathogens causing disease in cherry.</title>
        <authorList>
            <person name="Rabiey M."/>
            <person name="Roy S.R."/>
            <person name="Holtappels D."/>
            <person name="Franceschetti L."/>
            <person name="Quilty B.J."/>
            <person name="Creeth R."/>
            <person name="Sundin G.W."/>
            <person name="Wagemans J."/>
            <person name="Lavigne R."/>
            <person name="Jackson R.W."/>
        </authorList>
    </citation>
    <scope>NUCLEOTIDE SEQUENCE [LARGE SCALE GENOMIC DNA]</scope>
</reference>
<evidence type="ECO:0000313" key="1">
    <source>
        <dbReference type="EMBL" id="QJD54757.1"/>
    </source>
</evidence>
<dbReference type="Proteomes" id="UP000503591">
    <property type="component" value="Genome"/>
</dbReference>
<evidence type="ECO:0000313" key="2">
    <source>
        <dbReference type="Proteomes" id="UP000503591"/>
    </source>
</evidence>
<proteinExistence type="predicted"/>
<accession>A0A6M3TCL7</accession>
<protein>
    <submittedName>
        <fullName evidence="1">Uncharacterized protein</fullName>
    </submittedName>
</protein>